<dbReference type="InterPro" id="IPR050315">
    <property type="entry name" value="FAD-oxidoreductase_2"/>
</dbReference>
<dbReference type="SUPFAM" id="SSF56425">
    <property type="entry name" value="Succinate dehydrogenase/fumarate reductase flavoprotein, catalytic domain"/>
    <property type="match status" value="1"/>
</dbReference>
<dbReference type="GeneID" id="93453197"/>
<dbReference type="GO" id="GO:0008202">
    <property type="term" value="P:steroid metabolic process"/>
    <property type="evidence" value="ECO:0007669"/>
    <property type="project" value="UniProtKB-ARBA"/>
</dbReference>
<dbReference type="InterPro" id="IPR027477">
    <property type="entry name" value="Succ_DH/fumarate_Rdtase_cat_sf"/>
</dbReference>
<keyword evidence="2" id="KW-0285">Flavoprotein</keyword>
<organism evidence="6 7">
    <name type="scientific">Paracoccus denitrificans (strain Pd 1222)</name>
    <dbReference type="NCBI Taxonomy" id="318586"/>
    <lineage>
        <taxon>Bacteria</taxon>
        <taxon>Pseudomonadati</taxon>
        <taxon>Pseudomonadota</taxon>
        <taxon>Alphaproteobacteria</taxon>
        <taxon>Rhodobacterales</taxon>
        <taxon>Paracoccaceae</taxon>
        <taxon>Paracoccus</taxon>
    </lineage>
</organism>
<dbReference type="OrthoDB" id="3178130at2"/>
<sequence length="569" mass="60516">MPKPDLPDLPDTCDLLVVGSGAAGMAAAISAHHHGLKPVIVEKSEFFGGSTAVSGGAIWVPCNPIAAAAGMTDDREAARAYIRGETGNRFNAELVDAFLDKSPEAIGFFHERTALKMAHRALSPDYHSDAPGATEGGRALDALDYDGRRLGADLYRMRPPIADFTILGGMPLGRPDIFHFLRMTRSVKSAAYATGAVLRYFRDRLTWGRNTRLVMGAAVSGRLAETVFARNIPLFTGHELVRLLQDESGRVVGAELKGPRGVCRIAAHRGVVLAAGGYPHDAARRAQSFEHVRRGLPHYSMSPVSGTGGGIAAAEAVGAAFVDTNPNAGFWTPVSLLRNADGSVRPFPHLFLDRAKPGVIAVGHDGRRFVNEASSYHDFVQGLIAKLLADGEKSAWLVADHRAMRRYGLGAAHAFPARIGRHVASGYLKRDATLEGLARQCGIDVATFRQTVALFNEAAARGEDPAFGKGSTSYQRYLGDGENRPNPCLRPLEGPFYAVEIYPGDIGTSMGLDITAKGEVRDSRGRTIPGLYACGNDINSVMSGAYPGPGITLGPALTFGYVIGQSAAA</sequence>
<dbReference type="Proteomes" id="UP000000361">
    <property type="component" value="Chromosome 2"/>
</dbReference>
<dbReference type="KEGG" id="pde:Pden_3543"/>
<dbReference type="Pfam" id="PF00890">
    <property type="entry name" value="FAD_binding_2"/>
    <property type="match status" value="1"/>
</dbReference>
<gene>
    <name evidence="6" type="ordered locus">Pden_3543</name>
</gene>
<dbReference type="HOGENOM" id="CLU_011398_4_2_5"/>
<dbReference type="eggNOG" id="COG1053">
    <property type="taxonomic scope" value="Bacteria"/>
</dbReference>
<accession>A1B7W9</accession>
<dbReference type="InterPro" id="IPR003953">
    <property type="entry name" value="FAD-dep_OxRdtase_2_FAD-bd"/>
</dbReference>
<keyword evidence="3" id="KW-0274">FAD</keyword>
<dbReference type="GO" id="GO:0016491">
    <property type="term" value="F:oxidoreductase activity"/>
    <property type="evidence" value="ECO:0007669"/>
    <property type="project" value="UniProtKB-KW"/>
</dbReference>
<reference evidence="7" key="1">
    <citation type="submission" date="2006-12" db="EMBL/GenBank/DDBJ databases">
        <title>Complete sequence of chromosome 2 of Paracoccus denitrificans PD1222.</title>
        <authorList>
            <person name="Copeland A."/>
            <person name="Lucas S."/>
            <person name="Lapidus A."/>
            <person name="Barry K."/>
            <person name="Detter J.C."/>
            <person name="Glavina del Rio T."/>
            <person name="Hammon N."/>
            <person name="Israni S."/>
            <person name="Dalin E."/>
            <person name="Tice H."/>
            <person name="Pitluck S."/>
            <person name="Munk A.C."/>
            <person name="Brettin T."/>
            <person name="Bruce D."/>
            <person name="Han C."/>
            <person name="Tapia R."/>
            <person name="Gilna P."/>
            <person name="Schmutz J."/>
            <person name="Larimer F."/>
            <person name="Land M."/>
            <person name="Hauser L."/>
            <person name="Kyrpides N."/>
            <person name="Lykidis A."/>
            <person name="Spiro S."/>
            <person name="Richardson D.J."/>
            <person name="Moir J.W.B."/>
            <person name="Ferguson S.J."/>
            <person name="van Spanning R.J.M."/>
            <person name="Richardson P."/>
        </authorList>
    </citation>
    <scope>NUCLEOTIDE SEQUENCE [LARGE SCALE GENOMIC DNA]</scope>
    <source>
        <strain evidence="7">Pd 1222</strain>
    </source>
</reference>
<evidence type="ECO:0000256" key="3">
    <source>
        <dbReference type="ARBA" id="ARBA00022827"/>
    </source>
</evidence>
<evidence type="ECO:0000313" key="6">
    <source>
        <dbReference type="EMBL" id="ABL71613.1"/>
    </source>
</evidence>
<evidence type="ECO:0000313" key="7">
    <source>
        <dbReference type="Proteomes" id="UP000000361"/>
    </source>
</evidence>
<dbReference type="RefSeq" id="WP_011749789.1">
    <property type="nucleotide sequence ID" value="NC_008687.1"/>
</dbReference>
<dbReference type="Gene3D" id="3.50.50.60">
    <property type="entry name" value="FAD/NAD(P)-binding domain"/>
    <property type="match status" value="3"/>
</dbReference>
<dbReference type="PRINTS" id="PR00411">
    <property type="entry name" value="PNDRDTASEI"/>
</dbReference>
<dbReference type="InterPro" id="IPR036188">
    <property type="entry name" value="FAD/NAD-bd_sf"/>
</dbReference>
<dbReference type="AlphaFoldDB" id="A1B7W9"/>
<protein>
    <submittedName>
        <fullName evidence="6">Fumarate reductase/succinate dehydrogenase flavoprotein domain protein</fullName>
    </submittedName>
</protein>
<keyword evidence="4" id="KW-0560">Oxidoreductase</keyword>
<evidence type="ECO:0000259" key="5">
    <source>
        <dbReference type="Pfam" id="PF00890"/>
    </source>
</evidence>
<dbReference type="STRING" id="318586.Pden_3543"/>
<comment type="cofactor">
    <cofactor evidence="1">
        <name>FAD</name>
        <dbReference type="ChEBI" id="CHEBI:57692"/>
    </cofactor>
</comment>
<proteinExistence type="predicted"/>
<evidence type="ECO:0000256" key="4">
    <source>
        <dbReference type="ARBA" id="ARBA00023002"/>
    </source>
</evidence>
<dbReference type="PANTHER" id="PTHR43400">
    <property type="entry name" value="FUMARATE REDUCTASE"/>
    <property type="match status" value="1"/>
</dbReference>
<dbReference type="EnsemblBacteria" id="ABL71613">
    <property type="protein sequence ID" value="ABL71613"/>
    <property type="gene ID" value="Pden_3543"/>
</dbReference>
<dbReference type="Gene3D" id="3.90.700.10">
    <property type="entry name" value="Succinate dehydrogenase/fumarate reductase flavoprotein, catalytic domain"/>
    <property type="match status" value="1"/>
</dbReference>
<dbReference type="PANTHER" id="PTHR43400:SF10">
    <property type="entry name" value="3-OXOSTEROID 1-DEHYDROGENASE"/>
    <property type="match status" value="1"/>
</dbReference>
<dbReference type="SUPFAM" id="SSF51905">
    <property type="entry name" value="FAD/NAD(P)-binding domain"/>
    <property type="match status" value="1"/>
</dbReference>
<evidence type="ECO:0000256" key="1">
    <source>
        <dbReference type="ARBA" id="ARBA00001974"/>
    </source>
</evidence>
<name>A1B7W9_PARDP</name>
<dbReference type="EMBL" id="CP000490">
    <property type="protein sequence ID" value="ABL71613.1"/>
    <property type="molecule type" value="Genomic_DNA"/>
</dbReference>
<feature type="domain" description="FAD-dependent oxidoreductase 2 FAD-binding" evidence="5">
    <location>
        <begin position="14"/>
        <end position="553"/>
    </location>
</feature>
<keyword evidence="7" id="KW-1185">Reference proteome</keyword>
<evidence type="ECO:0000256" key="2">
    <source>
        <dbReference type="ARBA" id="ARBA00022630"/>
    </source>
</evidence>